<proteinExistence type="predicted"/>
<sequence>MTETVILPPEGRRARGPFIPPLLILPFLIYNLLGFTIYGGQPAGWANQIFQIRMVSGTEWALTSGDLLLVVGLVCLFFEVLKSTNTGRSSVIEHMVSTALFVVFLIEFLLAGAAASSVFFLLMIMSVVDVVAGFTISITGAGRDVTMG</sequence>
<protein>
    <submittedName>
        <fullName evidence="2">Uncharacterized protein</fullName>
    </submittedName>
</protein>
<evidence type="ECO:0000256" key="1">
    <source>
        <dbReference type="SAM" id="Phobius"/>
    </source>
</evidence>
<organism evidence="2 3">
    <name type="scientific">Devosia nanyangense</name>
    <dbReference type="NCBI Taxonomy" id="1228055"/>
    <lineage>
        <taxon>Bacteria</taxon>
        <taxon>Pseudomonadati</taxon>
        <taxon>Pseudomonadota</taxon>
        <taxon>Alphaproteobacteria</taxon>
        <taxon>Hyphomicrobiales</taxon>
        <taxon>Devosiaceae</taxon>
        <taxon>Devosia</taxon>
    </lineage>
</organism>
<accession>A0A933L7J0</accession>
<keyword evidence="1" id="KW-1133">Transmembrane helix</keyword>
<keyword evidence="1" id="KW-0812">Transmembrane</keyword>
<name>A0A933L7J0_9HYPH</name>
<reference evidence="2" key="1">
    <citation type="submission" date="2020-07" db="EMBL/GenBank/DDBJ databases">
        <title>Huge and variable diversity of episymbiotic CPR bacteria and DPANN archaea in groundwater ecosystems.</title>
        <authorList>
            <person name="He C.Y."/>
            <person name="Keren R."/>
            <person name="Whittaker M."/>
            <person name="Farag I.F."/>
            <person name="Doudna J."/>
            <person name="Cate J.H.D."/>
            <person name="Banfield J.F."/>
        </authorList>
    </citation>
    <scope>NUCLEOTIDE SEQUENCE</scope>
    <source>
        <strain evidence="2">NC_groundwater_1586_Pr3_B-0.1um_66_15</strain>
    </source>
</reference>
<evidence type="ECO:0000313" key="2">
    <source>
        <dbReference type="EMBL" id="MBI4923770.1"/>
    </source>
</evidence>
<dbReference type="AlphaFoldDB" id="A0A933L7J0"/>
<evidence type="ECO:0000313" key="3">
    <source>
        <dbReference type="Proteomes" id="UP000782610"/>
    </source>
</evidence>
<feature type="transmembrane region" description="Helical" evidence="1">
    <location>
        <begin position="22"/>
        <end position="40"/>
    </location>
</feature>
<feature type="transmembrane region" description="Helical" evidence="1">
    <location>
        <begin position="92"/>
        <end position="113"/>
    </location>
</feature>
<dbReference type="Proteomes" id="UP000782610">
    <property type="component" value="Unassembled WGS sequence"/>
</dbReference>
<feature type="transmembrane region" description="Helical" evidence="1">
    <location>
        <begin position="60"/>
        <end position="80"/>
    </location>
</feature>
<keyword evidence="1" id="KW-0472">Membrane</keyword>
<gene>
    <name evidence="2" type="ORF">HY834_18690</name>
</gene>
<feature type="transmembrane region" description="Helical" evidence="1">
    <location>
        <begin position="119"/>
        <end position="142"/>
    </location>
</feature>
<dbReference type="EMBL" id="JACRAF010000061">
    <property type="protein sequence ID" value="MBI4923770.1"/>
    <property type="molecule type" value="Genomic_DNA"/>
</dbReference>
<comment type="caution">
    <text evidence="2">The sequence shown here is derived from an EMBL/GenBank/DDBJ whole genome shotgun (WGS) entry which is preliminary data.</text>
</comment>